<protein>
    <submittedName>
        <fullName evidence="2">Retrovirus-related Pol polyprotein from transposon TNT 1-94</fullName>
    </submittedName>
</protein>
<dbReference type="PANTHER" id="PTHR11439">
    <property type="entry name" value="GAG-POL-RELATED RETROTRANSPOSON"/>
    <property type="match status" value="1"/>
</dbReference>
<evidence type="ECO:0000259" key="1">
    <source>
        <dbReference type="Pfam" id="PF07727"/>
    </source>
</evidence>
<dbReference type="EMBL" id="QGNW01000116">
    <property type="protein sequence ID" value="RVW95131.1"/>
    <property type="molecule type" value="Genomic_DNA"/>
</dbReference>
<dbReference type="Proteomes" id="UP000288805">
    <property type="component" value="Unassembled WGS sequence"/>
</dbReference>
<reference evidence="2 3" key="1">
    <citation type="journal article" date="2018" name="PLoS Genet.">
        <title>Population sequencing reveals clonal diversity and ancestral inbreeding in the grapevine cultivar Chardonnay.</title>
        <authorList>
            <person name="Roach M.J."/>
            <person name="Johnson D.L."/>
            <person name="Bohlmann J."/>
            <person name="van Vuuren H.J."/>
            <person name="Jones S.J."/>
            <person name="Pretorius I.S."/>
            <person name="Schmidt S.A."/>
            <person name="Borneman A.R."/>
        </authorList>
    </citation>
    <scope>NUCLEOTIDE SEQUENCE [LARGE SCALE GENOMIC DNA]</scope>
    <source>
        <strain evidence="3">cv. Chardonnay</strain>
        <tissue evidence="2">Leaf</tissue>
    </source>
</reference>
<feature type="domain" description="Reverse transcriptase Ty1/copia-type" evidence="1">
    <location>
        <begin position="1"/>
        <end position="63"/>
    </location>
</feature>
<sequence>MSEVNKLKSLLSKEFDMKDLDATKKILGMEIHKDRALGRLCLSQHSYVERVLERFNMDNAKPLMGCLMYAMVCTRPNLVQVVSVVSKFLSNPGILHWDVVKWTFRYFRGTTDYDIMFNKQQSDPSIEGYMDADYTEDLDDKRSTMGYVFTFGGGLICWKFMIQSLVALSTIESEYMAVAEVAKESLSLTGLVKELGIQQGGVQLYCDSQSVIYLAKN</sequence>
<evidence type="ECO:0000313" key="2">
    <source>
        <dbReference type="EMBL" id="RVW95131.1"/>
    </source>
</evidence>
<dbReference type="AlphaFoldDB" id="A0A438IEG8"/>
<name>A0A438IEG8_VITVI</name>
<accession>A0A438IEG8</accession>
<comment type="caution">
    <text evidence="2">The sequence shown here is derived from an EMBL/GenBank/DDBJ whole genome shotgun (WGS) entry which is preliminary data.</text>
</comment>
<gene>
    <name evidence="2" type="primary">POLX_1130</name>
    <name evidence="2" type="ORF">CK203_025497</name>
</gene>
<organism evidence="2 3">
    <name type="scientific">Vitis vinifera</name>
    <name type="common">Grape</name>
    <dbReference type="NCBI Taxonomy" id="29760"/>
    <lineage>
        <taxon>Eukaryota</taxon>
        <taxon>Viridiplantae</taxon>
        <taxon>Streptophyta</taxon>
        <taxon>Embryophyta</taxon>
        <taxon>Tracheophyta</taxon>
        <taxon>Spermatophyta</taxon>
        <taxon>Magnoliopsida</taxon>
        <taxon>eudicotyledons</taxon>
        <taxon>Gunneridae</taxon>
        <taxon>Pentapetalae</taxon>
        <taxon>rosids</taxon>
        <taxon>Vitales</taxon>
        <taxon>Vitaceae</taxon>
        <taxon>Viteae</taxon>
        <taxon>Vitis</taxon>
    </lineage>
</organism>
<dbReference type="CDD" id="cd09272">
    <property type="entry name" value="RNase_HI_RT_Ty1"/>
    <property type="match status" value="1"/>
</dbReference>
<proteinExistence type="predicted"/>
<dbReference type="InterPro" id="IPR013103">
    <property type="entry name" value="RVT_2"/>
</dbReference>
<dbReference type="Pfam" id="PF07727">
    <property type="entry name" value="RVT_2"/>
    <property type="match status" value="1"/>
</dbReference>
<evidence type="ECO:0000313" key="3">
    <source>
        <dbReference type="Proteomes" id="UP000288805"/>
    </source>
</evidence>